<feature type="transmembrane region" description="Helical" evidence="1">
    <location>
        <begin position="6"/>
        <end position="24"/>
    </location>
</feature>
<evidence type="ECO:0000313" key="2">
    <source>
        <dbReference type="EMBL" id="KYN10426.1"/>
    </source>
</evidence>
<dbReference type="AlphaFoldDB" id="A0A151ITQ8"/>
<evidence type="ECO:0000256" key="1">
    <source>
        <dbReference type="SAM" id="Phobius"/>
    </source>
</evidence>
<organism evidence="2 3">
    <name type="scientific">Trachymyrmex cornetzi</name>
    <dbReference type="NCBI Taxonomy" id="471704"/>
    <lineage>
        <taxon>Eukaryota</taxon>
        <taxon>Metazoa</taxon>
        <taxon>Ecdysozoa</taxon>
        <taxon>Arthropoda</taxon>
        <taxon>Hexapoda</taxon>
        <taxon>Insecta</taxon>
        <taxon>Pterygota</taxon>
        <taxon>Neoptera</taxon>
        <taxon>Endopterygota</taxon>
        <taxon>Hymenoptera</taxon>
        <taxon>Apocrita</taxon>
        <taxon>Aculeata</taxon>
        <taxon>Formicoidea</taxon>
        <taxon>Formicidae</taxon>
        <taxon>Myrmicinae</taxon>
        <taxon>Trachymyrmex</taxon>
    </lineage>
</organism>
<reference evidence="2 3" key="1">
    <citation type="submission" date="2015-09" db="EMBL/GenBank/DDBJ databases">
        <title>Trachymyrmex cornetzi WGS genome.</title>
        <authorList>
            <person name="Nygaard S."/>
            <person name="Hu H."/>
            <person name="Boomsma J."/>
            <person name="Zhang G."/>
        </authorList>
    </citation>
    <scope>NUCLEOTIDE SEQUENCE [LARGE SCALE GENOMIC DNA]</scope>
    <source>
        <strain evidence="2">Tcor2-1</strain>
        <tissue evidence="2">Whole body</tissue>
    </source>
</reference>
<gene>
    <name evidence="2" type="ORF">ALC57_17443</name>
</gene>
<proteinExistence type="predicted"/>
<accession>A0A151ITQ8</accession>
<evidence type="ECO:0000313" key="3">
    <source>
        <dbReference type="Proteomes" id="UP000078492"/>
    </source>
</evidence>
<evidence type="ECO:0008006" key="4">
    <source>
        <dbReference type="Google" id="ProtNLM"/>
    </source>
</evidence>
<keyword evidence="1" id="KW-1133">Transmembrane helix</keyword>
<protein>
    <recommendedName>
        <fullName evidence="4">Nuclease HARBI1</fullName>
    </recommendedName>
</protein>
<sequence>MNNKLISLLIINLHVISLILIRITKRKMKVHKKRTNRRWWVHPINVRRNQELKDYPDKFFKYTRMSLEVFNKLLIKITSFLEKNSRRESLSPEHRLAITLR</sequence>
<keyword evidence="3" id="KW-1185">Reference proteome</keyword>
<dbReference type="Proteomes" id="UP000078492">
    <property type="component" value="Unassembled WGS sequence"/>
</dbReference>
<dbReference type="EMBL" id="KQ981001">
    <property type="protein sequence ID" value="KYN10426.1"/>
    <property type="molecule type" value="Genomic_DNA"/>
</dbReference>
<keyword evidence="1" id="KW-0472">Membrane</keyword>
<name>A0A151ITQ8_9HYME</name>
<keyword evidence="1" id="KW-0812">Transmembrane</keyword>